<name>A0ABM1VX49_APLCA</name>
<keyword evidence="3" id="KW-1185">Reference proteome</keyword>
<feature type="coiled-coil region" evidence="1">
    <location>
        <begin position="177"/>
        <end position="243"/>
    </location>
</feature>
<protein>
    <submittedName>
        <fullName evidence="4">Coiled-coil domain-containing protein 125-like</fullName>
    </submittedName>
</protein>
<evidence type="ECO:0000313" key="4">
    <source>
        <dbReference type="RefSeq" id="XP_035826991.1"/>
    </source>
</evidence>
<evidence type="ECO:0000256" key="1">
    <source>
        <dbReference type="SAM" id="Coils"/>
    </source>
</evidence>
<proteinExistence type="predicted"/>
<dbReference type="RefSeq" id="XP_035826991.1">
    <property type="nucleotide sequence ID" value="XM_035971098.1"/>
</dbReference>
<keyword evidence="1" id="KW-0175">Coiled coil</keyword>
<dbReference type="GeneID" id="118478142"/>
<dbReference type="PANTHER" id="PTHR28616:SF1">
    <property type="entry name" value="COILED-COIL DOMAIN-CONTAINING PROTEIN 125"/>
    <property type="match status" value="1"/>
</dbReference>
<feature type="region of interest" description="Disordered" evidence="2">
    <location>
        <begin position="139"/>
        <end position="161"/>
    </location>
</feature>
<dbReference type="Proteomes" id="UP000694888">
    <property type="component" value="Unplaced"/>
</dbReference>
<sequence length="257" mass="29886">MEDQNESGEDLFNVVCGDLGLGQSTRSSIYLNYHEPLIWSEKSENCHVESGVSHVDKEDAQRESKLHNDLSNSNYIRQRGSVSLKENNALMRKLQTALLKGDHKRKEEENETFPTYADIPYGTSLRQQKKLYEQQIGDLRRQHSLSQSEEDEKDKGSQYSMSVEDIGSKLCNAMQEMEELKIELDACRKRLDAKYKAVSILRQQAELADSELRSTEKKAHEDNKRLEQELSKLQFELEWKESSFIDSQQTWAERFDR</sequence>
<accession>A0ABM1VX49</accession>
<organism evidence="3 4">
    <name type="scientific">Aplysia californica</name>
    <name type="common">California sea hare</name>
    <dbReference type="NCBI Taxonomy" id="6500"/>
    <lineage>
        <taxon>Eukaryota</taxon>
        <taxon>Metazoa</taxon>
        <taxon>Spiralia</taxon>
        <taxon>Lophotrochozoa</taxon>
        <taxon>Mollusca</taxon>
        <taxon>Gastropoda</taxon>
        <taxon>Heterobranchia</taxon>
        <taxon>Euthyneura</taxon>
        <taxon>Tectipleura</taxon>
        <taxon>Aplysiida</taxon>
        <taxon>Aplysioidea</taxon>
        <taxon>Aplysiidae</taxon>
        <taxon>Aplysia</taxon>
    </lineage>
</organism>
<dbReference type="InterPro" id="IPR034608">
    <property type="entry name" value="CCDC125"/>
</dbReference>
<reference evidence="4" key="1">
    <citation type="submission" date="2025-08" db="UniProtKB">
        <authorList>
            <consortium name="RefSeq"/>
        </authorList>
    </citation>
    <scope>IDENTIFICATION</scope>
</reference>
<dbReference type="PANTHER" id="PTHR28616">
    <property type="entry name" value="COILED-COIL DOMAIN-CONTAINING PROTEIN 125"/>
    <property type="match status" value="1"/>
</dbReference>
<evidence type="ECO:0000313" key="3">
    <source>
        <dbReference type="Proteomes" id="UP000694888"/>
    </source>
</evidence>
<evidence type="ECO:0000256" key="2">
    <source>
        <dbReference type="SAM" id="MobiDB-lite"/>
    </source>
</evidence>
<gene>
    <name evidence="4" type="primary">LOC118478142</name>
</gene>